<reference evidence="2" key="1">
    <citation type="journal article" date="2023" name="Mol. Phylogenet. Evol.">
        <title>Genome-scale phylogeny and comparative genomics of the fungal order Sordariales.</title>
        <authorList>
            <person name="Hensen N."/>
            <person name="Bonometti L."/>
            <person name="Westerberg I."/>
            <person name="Brannstrom I.O."/>
            <person name="Guillou S."/>
            <person name="Cros-Aarteil S."/>
            <person name="Calhoun S."/>
            <person name="Haridas S."/>
            <person name="Kuo A."/>
            <person name="Mondo S."/>
            <person name="Pangilinan J."/>
            <person name="Riley R."/>
            <person name="LaButti K."/>
            <person name="Andreopoulos B."/>
            <person name="Lipzen A."/>
            <person name="Chen C."/>
            <person name="Yan M."/>
            <person name="Daum C."/>
            <person name="Ng V."/>
            <person name="Clum A."/>
            <person name="Steindorff A."/>
            <person name="Ohm R.A."/>
            <person name="Martin F."/>
            <person name="Silar P."/>
            <person name="Natvig D.O."/>
            <person name="Lalanne C."/>
            <person name="Gautier V."/>
            <person name="Ament-Velasquez S.L."/>
            <person name="Kruys A."/>
            <person name="Hutchinson M.I."/>
            <person name="Powell A.J."/>
            <person name="Barry K."/>
            <person name="Miller A.N."/>
            <person name="Grigoriev I.V."/>
            <person name="Debuchy R."/>
            <person name="Gladieux P."/>
            <person name="Hiltunen Thoren M."/>
            <person name="Johannesson H."/>
        </authorList>
    </citation>
    <scope>NUCLEOTIDE SEQUENCE</scope>
    <source>
        <strain evidence="2">CBS 232.78</strain>
    </source>
</reference>
<evidence type="ECO:0000256" key="1">
    <source>
        <dbReference type="SAM" id="MobiDB-lite"/>
    </source>
</evidence>
<reference evidence="2" key="2">
    <citation type="submission" date="2023-06" db="EMBL/GenBank/DDBJ databases">
        <authorList>
            <consortium name="Lawrence Berkeley National Laboratory"/>
            <person name="Haridas S."/>
            <person name="Hensen N."/>
            <person name="Bonometti L."/>
            <person name="Westerberg I."/>
            <person name="Brannstrom I.O."/>
            <person name="Guillou S."/>
            <person name="Cros-Aarteil S."/>
            <person name="Calhoun S."/>
            <person name="Kuo A."/>
            <person name="Mondo S."/>
            <person name="Pangilinan J."/>
            <person name="Riley R."/>
            <person name="LaButti K."/>
            <person name="Andreopoulos B."/>
            <person name="Lipzen A."/>
            <person name="Chen C."/>
            <person name="Yanf M."/>
            <person name="Daum C."/>
            <person name="Ng V."/>
            <person name="Clum A."/>
            <person name="Steindorff A."/>
            <person name="Ohm R."/>
            <person name="Martin F."/>
            <person name="Silar P."/>
            <person name="Natvig D."/>
            <person name="Lalanne C."/>
            <person name="Gautier V."/>
            <person name="Ament-velasquez S.L."/>
            <person name="Kruys A."/>
            <person name="Hutchinson M.I."/>
            <person name="Powell A.J."/>
            <person name="Barry K."/>
            <person name="Miller A.N."/>
            <person name="Grigoriev I.V."/>
            <person name="Debuchy R."/>
            <person name="Gladieux P."/>
            <person name="Thoren M.H."/>
            <person name="Johannesson H."/>
        </authorList>
    </citation>
    <scope>NUCLEOTIDE SEQUENCE</scope>
    <source>
        <strain evidence="2">CBS 232.78</strain>
    </source>
</reference>
<organism evidence="2 3">
    <name type="scientific">Podospora didyma</name>
    <dbReference type="NCBI Taxonomy" id="330526"/>
    <lineage>
        <taxon>Eukaryota</taxon>
        <taxon>Fungi</taxon>
        <taxon>Dikarya</taxon>
        <taxon>Ascomycota</taxon>
        <taxon>Pezizomycotina</taxon>
        <taxon>Sordariomycetes</taxon>
        <taxon>Sordariomycetidae</taxon>
        <taxon>Sordariales</taxon>
        <taxon>Podosporaceae</taxon>
        <taxon>Podospora</taxon>
    </lineage>
</organism>
<accession>A0AAE0U0M4</accession>
<sequence length="207" mass="22803">MSTFPRTRRRLSRTRLQEHFSPIAMLTSMPMAGLRSPCNCKCTEAVGTWRLSRFSLSAPNCRQWQSLPLTQALRPTWRPTCTLRHGRCRAEGCVEQRCATMNNTAPSFVGPTGVGIWGALPQSARGASTEDQRCREGDSSEARRRRGSQSEPSADCSRKEYVTAWGSLAPWDVVVGFIKILECGPLRSQPGLGFVNANSVEVGARAT</sequence>
<dbReference type="EMBL" id="JAULSW010000003">
    <property type="protein sequence ID" value="KAK3386542.1"/>
    <property type="molecule type" value="Genomic_DNA"/>
</dbReference>
<feature type="compositionally biased region" description="Basic and acidic residues" evidence="1">
    <location>
        <begin position="128"/>
        <end position="142"/>
    </location>
</feature>
<evidence type="ECO:0000313" key="3">
    <source>
        <dbReference type="Proteomes" id="UP001285441"/>
    </source>
</evidence>
<feature type="region of interest" description="Disordered" evidence="1">
    <location>
        <begin position="123"/>
        <end position="154"/>
    </location>
</feature>
<dbReference type="Proteomes" id="UP001285441">
    <property type="component" value="Unassembled WGS sequence"/>
</dbReference>
<proteinExistence type="predicted"/>
<evidence type="ECO:0000313" key="2">
    <source>
        <dbReference type="EMBL" id="KAK3386542.1"/>
    </source>
</evidence>
<keyword evidence="3" id="KW-1185">Reference proteome</keyword>
<dbReference type="AlphaFoldDB" id="A0AAE0U0M4"/>
<comment type="caution">
    <text evidence="2">The sequence shown here is derived from an EMBL/GenBank/DDBJ whole genome shotgun (WGS) entry which is preliminary data.</text>
</comment>
<protein>
    <submittedName>
        <fullName evidence="2">Uncharacterized protein</fullName>
    </submittedName>
</protein>
<gene>
    <name evidence="2" type="ORF">B0H63DRAFT_137330</name>
</gene>
<name>A0AAE0U0M4_9PEZI</name>